<protein>
    <submittedName>
        <fullName evidence="1">Uncharacterized protein</fullName>
    </submittedName>
</protein>
<name>A0AA40LSX0_CNENI</name>
<gene>
    <name evidence="1" type="ORF">QTO34_015488</name>
</gene>
<reference evidence="1" key="1">
    <citation type="submission" date="2023-06" db="EMBL/GenBank/DDBJ databases">
        <title>Reference genome for the Northern bat (Eptesicus nilssonii), a most northern bat species.</title>
        <authorList>
            <person name="Laine V.N."/>
            <person name="Pulliainen A.T."/>
            <person name="Lilley T.M."/>
        </authorList>
    </citation>
    <scope>NUCLEOTIDE SEQUENCE</scope>
    <source>
        <strain evidence="1">BLF_Eptnil</strain>
        <tissue evidence="1">Kidney</tissue>
    </source>
</reference>
<comment type="caution">
    <text evidence="1">The sequence shown here is derived from an EMBL/GenBank/DDBJ whole genome shotgun (WGS) entry which is preliminary data.</text>
</comment>
<proteinExistence type="predicted"/>
<evidence type="ECO:0000313" key="2">
    <source>
        <dbReference type="Proteomes" id="UP001177744"/>
    </source>
</evidence>
<dbReference type="Proteomes" id="UP001177744">
    <property type="component" value="Unassembled WGS sequence"/>
</dbReference>
<dbReference type="EMBL" id="JAULJE010000005">
    <property type="protein sequence ID" value="KAK1342722.1"/>
    <property type="molecule type" value="Genomic_DNA"/>
</dbReference>
<organism evidence="1 2">
    <name type="scientific">Cnephaeus nilssonii</name>
    <name type="common">Northern bat</name>
    <name type="synonym">Eptesicus nilssonii</name>
    <dbReference type="NCBI Taxonomy" id="3371016"/>
    <lineage>
        <taxon>Eukaryota</taxon>
        <taxon>Metazoa</taxon>
        <taxon>Chordata</taxon>
        <taxon>Craniata</taxon>
        <taxon>Vertebrata</taxon>
        <taxon>Euteleostomi</taxon>
        <taxon>Mammalia</taxon>
        <taxon>Eutheria</taxon>
        <taxon>Laurasiatheria</taxon>
        <taxon>Chiroptera</taxon>
        <taxon>Yangochiroptera</taxon>
        <taxon>Vespertilionidae</taxon>
        <taxon>Cnephaeus</taxon>
    </lineage>
</organism>
<keyword evidence="2" id="KW-1185">Reference proteome</keyword>
<dbReference type="AlphaFoldDB" id="A0AA40LSX0"/>
<accession>A0AA40LSX0</accession>
<evidence type="ECO:0000313" key="1">
    <source>
        <dbReference type="EMBL" id="KAK1342722.1"/>
    </source>
</evidence>
<sequence>MWNNPSSSQILSNSQKFSKKRSLINFVERMKELTEQKPCHVKIAEESSAILVLYKIMKRLTPKTKCMNIRNVGEPFLSPPSPKYHRHQIGPTRLRLTHIPEEENE</sequence>